<proteinExistence type="predicted"/>
<accession>A0A0S3R3H9</accession>
<protein>
    <submittedName>
        <fullName evidence="3">Uncharacterized protein</fullName>
    </submittedName>
</protein>
<keyword evidence="4" id="KW-1185">Reference proteome</keyword>
<reference evidence="3 4" key="1">
    <citation type="journal article" date="2015" name="Sci. Rep.">
        <title>The power of single molecule real-time sequencing technology in the de novo assembly of a eukaryotic genome.</title>
        <authorList>
            <person name="Sakai H."/>
            <person name="Naito K."/>
            <person name="Ogiso-Tanaka E."/>
            <person name="Takahashi Y."/>
            <person name="Iseki K."/>
            <person name="Muto C."/>
            <person name="Satou K."/>
            <person name="Teruya K."/>
            <person name="Shiroma A."/>
            <person name="Shimoji M."/>
            <person name="Hirano T."/>
            <person name="Itoh T."/>
            <person name="Kaga A."/>
            <person name="Tomooka N."/>
        </authorList>
    </citation>
    <scope>NUCLEOTIDE SEQUENCE [LARGE SCALE GENOMIC DNA]</scope>
    <source>
        <strain evidence="4">cv. Shumari</strain>
    </source>
</reference>
<evidence type="ECO:0000313" key="4">
    <source>
        <dbReference type="Proteomes" id="UP000291084"/>
    </source>
</evidence>
<keyword evidence="1" id="KW-0732">Signal</keyword>
<keyword evidence="2" id="KW-1015">Disulfide bond</keyword>
<dbReference type="Gene3D" id="2.90.10.10">
    <property type="entry name" value="Bulb-type lectin domain"/>
    <property type="match status" value="1"/>
</dbReference>
<evidence type="ECO:0000313" key="3">
    <source>
        <dbReference type="EMBL" id="BAT75150.1"/>
    </source>
</evidence>
<sequence length="69" mass="7763">KFDYPTDTLLGGQNLARDDRLVSSVSEKDYSSRAFFMVIQLDGNLIAYPKNSPTSGTYAYWTSNTFVDL</sequence>
<dbReference type="EMBL" id="AP015034">
    <property type="protein sequence ID" value="BAT75150.1"/>
    <property type="molecule type" value="Genomic_DNA"/>
</dbReference>
<evidence type="ECO:0000256" key="1">
    <source>
        <dbReference type="ARBA" id="ARBA00022729"/>
    </source>
</evidence>
<name>A0A0S3R3H9_PHAAN</name>
<dbReference type="InterPro" id="IPR036426">
    <property type="entry name" value="Bulb-type_lectin_dom_sf"/>
</dbReference>
<dbReference type="AlphaFoldDB" id="A0A0S3R3H9"/>
<feature type="non-terminal residue" evidence="3">
    <location>
        <position position="1"/>
    </location>
</feature>
<gene>
    <name evidence="3" type="primary">Vigan.01G296500</name>
    <name evidence="3" type="ORF">VIGAN_01296500</name>
</gene>
<dbReference type="Proteomes" id="UP000291084">
    <property type="component" value="Chromosome 1"/>
</dbReference>
<evidence type="ECO:0000256" key="2">
    <source>
        <dbReference type="ARBA" id="ARBA00023157"/>
    </source>
</evidence>
<organism evidence="3 4">
    <name type="scientific">Vigna angularis var. angularis</name>
    <dbReference type="NCBI Taxonomy" id="157739"/>
    <lineage>
        <taxon>Eukaryota</taxon>
        <taxon>Viridiplantae</taxon>
        <taxon>Streptophyta</taxon>
        <taxon>Embryophyta</taxon>
        <taxon>Tracheophyta</taxon>
        <taxon>Spermatophyta</taxon>
        <taxon>Magnoliopsida</taxon>
        <taxon>eudicotyledons</taxon>
        <taxon>Gunneridae</taxon>
        <taxon>Pentapetalae</taxon>
        <taxon>rosids</taxon>
        <taxon>fabids</taxon>
        <taxon>Fabales</taxon>
        <taxon>Fabaceae</taxon>
        <taxon>Papilionoideae</taxon>
        <taxon>50 kb inversion clade</taxon>
        <taxon>NPAAA clade</taxon>
        <taxon>indigoferoid/millettioid clade</taxon>
        <taxon>Phaseoleae</taxon>
        <taxon>Vigna</taxon>
    </lineage>
</organism>